<sequence length="342" mass="37922">MLSLVLFVAIGLATTEGDCGVGKRIMRSGQLSAYEKQAIVDAHNRLRQSVALGHVSRQPPAANMMEMVWDDELAATAQRWADQCRPQHDRAAQRDVGRFPVGQNIAATWTTRPPSEPQDSTPDFQKQIDAWFDEVSLYGFRPTTTGHGTGHYSQLVWGETTHVGCGFTFYYDPARGYTKLYVCNYGPGGNVIGAPPYEKGYPSCSNYGFADSVKYNGLCSTSYAAKSYNADARGSFSNVIPDSTGDSQYNYQYSNQFSNQFANQYQYQYQYNQPSTITYYDSQPQTSTLRPLLNLFNTATNFLNKPKSTAFSSGSAFDLDNDLYLESGPVENMHNSPSTPCA</sequence>
<comment type="caution">
    <text evidence="5">The sequence shown here is derived from an EMBL/GenBank/DDBJ whole genome shotgun (WGS) entry which is preliminary data.</text>
</comment>
<reference evidence="5 6" key="1">
    <citation type="journal article" date="2019" name="Commun. Biol.">
        <title>The bagworm genome reveals a unique fibroin gene that provides high tensile strength.</title>
        <authorList>
            <person name="Kono N."/>
            <person name="Nakamura H."/>
            <person name="Ohtoshi R."/>
            <person name="Tomita M."/>
            <person name="Numata K."/>
            <person name="Arakawa K."/>
        </authorList>
    </citation>
    <scope>NUCLEOTIDE SEQUENCE [LARGE SCALE GENOMIC DNA]</scope>
</reference>
<dbReference type="EMBL" id="BGZK01000194">
    <property type="protein sequence ID" value="GBP27462.1"/>
    <property type="molecule type" value="Genomic_DNA"/>
</dbReference>
<dbReference type="PROSITE" id="PS01009">
    <property type="entry name" value="CRISP_1"/>
    <property type="match status" value="1"/>
</dbReference>
<name>A0A4C1UN99_EUMVA</name>
<dbReference type="PRINTS" id="PR00837">
    <property type="entry name" value="V5TPXLIKE"/>
</dbReference>
<dbReference type="SMART" id="SM00198">
    <property type="entry name" value="SCP"/>
    <property type="match status" value="1"/>
</dbReference>
<protein>
    <submittedName>
        <fullName evidence="5">Venom allergen 3</fullName>
    </submittedName>
</protein>
<evidence type="ECO:0000313" key="5">
    <source>
        <dbReference type="EMBL" id="GBP27462.1"/>
    </source>
</evidence>
<dbReference type="Pfam" id="PF00188">
    <property type="entry name" value="CAP"/>
    <property type="match status" value="1"/>
</dbReference>
<proteinExistence type="predicted"/>
<dbReference type="InterPro" id="IPR002413">
    <property type="entry name" value="V5_allergen-like"/>
</dbReference>
<feature type="domain" description="SCP" evidence="4">
    <location>
        <begin position="34"/>
        <end position="193"/>
    </location>
</feature>
<dbReference type="SUPFAM" id="SSF55797">
    <property type="entry name" value="PR-1-like"/>
    <property type="match status" value="1"/>
</dbReference>
<dbReference type="AlphaFoldDB" id="A0A4C1UN99"/>
<dbReference type="GO" id="GO:0005576">
    <property type="term" value="C:extracellular region"/>
    <property type="evidence" value="ECO:0007669"/>
    <property type="project" value="UniProtKB-SubCell"/>
</dbReference>
<evidence type="ECO:0000259" key="4">
    <source>
        <dbReference type="SMART" id="SM00198"/>
    </source>
</evidence>
<dbReference type="CDD" id="cd05380">
    <property type="entry name" value="CAP_euk"/>
    <property type="match status" value="1"/>
</dbReference>
<dbReference type="PRINTS" id="PR00838">
    <property type="entry name" value="V5ALLERGEN"/>
</dbReference>
<evidence type="ECO:0000256" key="1">
    <source>
        <dbReference type="ARBA" id="ARBA00004613"/>
    </source>
</evidence>
<feature type="signal peptide" evidence="3">
    <location>
        <begin position="1"/>
        <end position="17"/>
    </location>
</feature>
<comment type="subcellular location">
    <subcellularLocation>
        <location evidence="1">Secreted</location>
    </subcellularLocation>
</comment>
<dbReference type="Gene3D" id="3.40.33.10">
    <property type="entry name" value="CAP"/>
    <property type="match status" value="1"/>
</dbReference>
<evidence type="ECO:0000256" key="2">
    <source>
        <dbReference type="ARBA" id="ARBA00022525"/>
    </source>
</evidence>
<dbReference type="InterPro" id="IPR035940">
    <property type="entry name" value="CAP_sf"/>
</dbReference>
<evidence type="ECO:0000313" key="6">
    <source>
        <dbReference type="Proteomes" id="UP000299102"/>
    </source>
</evidence>
<dbReference type="PANTHER" id="PTHR10334">
    <property type="entry name" value="CYSTEINE-RICH SECRETORY PROTEIN-RELATED"/>
    <property type="match status" value="1"/>
</dbReference>
<dbReference type="InterPro" id="IPR018244">
    <property type="entry name" value="Allrgn_V5/Tpx1_CS"/>
</dbReference>
<dbReference type="PROSITE" id="PS01010">
    <property type="entry name" value="CRISP_2"/>
    <property type="match status" value="1"/>
</dbReference>
<keyword evidence="6" id="KW-1185">Reference proteome</keyword>
<feature type="chain" id="PRO_5020023159" evidence="3">
    <location>
        <begin position="18"/>
        <end position="342"/>
    </location>
</feature>
<evidence type="ECO:0000256" key="3">
    <source>
        <dbReference type="SAM" id="SignalP"/>
    </source>
</evidence>
<dbReference type="Proteomes" id="UP000299102">
    <property type="component" value="Unassembled WGS sequence"/>
</dbReference>
<dbReference type="OrthoDB" id="43654at2759"/>
<accession>A0A4C1UN99</accession>
<gene>
    <name evidence="5" type="ORF">EVAR_14283_1</name>
</gene>
<organism evidence="5 6">
    <name type="scientific">Eumeta variegata</name>
    <name type="common">Bagworm moth</name>
    <name type="synonym">Eumeta japonica</name>
    <dbReference type="NCBI Taxonomy" id="151549"/>
    <lineage>
        <taxon>Eukaryota</taxon>
        <taxon>Metazoa</taxon>
        <taxon>Ecdysozoa</taxon>
        <taxon>Arthropoda</taxon>
        <taxon>Hexapoda</taxon>
        <taxon>Insecta</taxon>
        <taxon>Pterygota</taxon>
        <taxon>Neoptera</taxon>
        <taxon>Endopterygota</taxon>
        <taxon>Lepidoptera</taxon>
        <taxon>Glossata</taxon>
        <taxon>Ditrysia</taxon>
        <taxon>Tineoidea</taxon>
        <taxon>Psychidae</taxon>
        <taxon>Oiketicinae</taxon>
        <taxon>Eumeta</taxon>
    </lineage>
</organism>
<dbReference type="InterPro" id="IPR001283">
    <property type="entry name" value="CRISP-related"/>
</dbReference>
<dbReference type="InterPro" id="IPR014044">
    <property type="entry name" value="CAP_dom"/>
</dbReference>
<keyword evidence="3" id="KW-0732">Signal</keyword>
<dbReference type="STRING" id="151549.A0A4C1UN99"/>
<keyword evidence="2" id="KW-0964">Secreted</keyword>